<keyword evidence="2" id="KW-1133">Transmembrane helix</keyword>
<sequence>MADENWADEPRLSTAAIAEEAWFVMEFAVLALVLVAALIAAAGWLAYRPVRGGRRAFHLLPPAERELVVKALLFVVHNGAIEKGQAGRGYVRKPARVLADLLALNVHTVDEALRKLVEHGYLGGVTGRSAWSLTTHIETTPKGRSFHLEHFGASGGVFALEPLGLVILSSESPRFPSLPPTPDILVLPRAEDSAQPPTQ</sequence>
<feature type="transmembrane region" description="Helical" evidence="2">
    <location>
        <begin position="27"/>
        <end position="47"/>
    </location>
</feature>
<feature type="region of interest" description="Disordered" evidence="1">
    <location>
        <begin position="179"/>
        <end position="199"/>
    </location>
</feature>
<dbReference type="AlphaFoldDB" id="A0A9X1NHM2"/>
<keyword evidence="4" id="KW-1185">Reference proteome</keyword>
<keyword evidence="2" id="KW-0812">Transmembrane</keyword>
<evidence type="ECO:0000256" key="1">
    <source>
        <dbReference type="SAM" id="MobiDB-lite"/>
    </source>
</evidence>
<dbReference type="Proteomes" id="UP001138997">
    <property type="component" value="Unassembled WGS sequence"/>
</dbReference>
<comment type="caution">
    <text evidence="3">The sequence shown here is derived from an EMBL/GenBank/DDBJ whole genome shotgun (WGS) entry which is preliminary data.</text>
</comment>
<dbReference type="RefSeq" id="WP_231444326.1">
    <property type="nucleotide sequence ID" value="NZ_JAJOMB010000011.1"/>
</dbReference>
<name>A0A9X1NHM2_9ACTN</name>
<gene>
    <name evidence="3" type="ORF">LR394_20430</name>
</gene>
<proteinExistence type="predicted"/>
<evidence type="ECO:0000256" key="2">
    <source>
        <dbReference type="SAM" id="Phobius"/>
    </source>
</evidence>
<accession>A0A9X1NHM2</accession>
<evidence type="ECO:0000313" key="4">
    <source>
        <dbReference type="Proteomes" id="UP001138997"/>
    </source>
</evidence>
<organism evidence="3 4">
    <name type="scientific">Kineosporia babensis</name>
    <dbReference type="NCBI Taxonomy" id="499548"/>
    <lineage>
        <taxon>Bacteria</taxon>
        <taxon>Bacillati</taxon>
        <taxon>Actinomycetota</taxon>
        <taxon>Actinomycetes</taxon>
        <taxon>Kineosporiales</taxon>
        <taxon>Kineosporiaceae</taxon>
        <taxon>Kineosporia</taxon>
    </lineage>
</organism>
<dbReference type="EMBL" id="JAJOMB010000011">
    <property type="protein sequence ID" value="MCD5313278.1"/>
    <property type="molecule type" value="Genomic_DNA"/>
</dbReference>
<reference evidence="3" key="1">
    <citation type="submission" date="2021-11" db="EMBL/GenBank/DDBJ databases">
        <title>Streptomyces corallinus and Kineosporia corallina sp. nov., two new coral-derived marine actinobacteria.</title>
        <authorList>
            <person name="Buangrab K."/>
            <person name="Sutthacheep M."/>
            <person name="Yeemin T."/>
            <person name="Harunari E."/>
            <person name="Igarashi Y."/>
            <person name="Sripreechasak P."/>
            <person name="Kanchanasin P."/>
            <person name="Tanasupawat S."/>
            <person name="Phongsopitanun W."/>
        </authorList>
    </citation>
    <scope>NUCLEOTIDE SEQUENCE</scope>
    <source>
        <strain evidence="3">JCM 31032</strain>
    </source>
</reference>
<protein>
    <submittedName>
        <fullName evidence="3">Uncharacterized protein</fullName>
    </submittedName>
</protein>
<keyword evidence="2" id="KW-0472">Membrane</keyword>
<evidence type="ECO:0000313" key="3">
    <source>
        <dbReference type="EMBL" id="MCD5313278.1"/>
    </source>
</evidence>